<dbReference type="Pfam" id="PF01943">
    <property type="entry name" value="Polysacc_synt"/>
    <property type="match status" value="1"/>
</dbReference>
<keyword evidence="4 6" id="KW-1133">Transmembrane helix</keyword>
<feature type="transmembrane region" description="Helical" evidence="6">
    <location>
        <begin position="222"/>
        <end position="240"/>
    </location>
</feature>
<name>A0A5M6CDQ1_9BACT</name>
<proteinExistence type="predicted"/>
<gene>
    <name evidence="7" type="ORF">F0919_11965</name>
</gene>
<keyword evidence="5 6" id="KW-0472">Membrane</keyword>
<evidence type="ECO:0000256" key="6">
    <source>
        <dbReference type="SAM" id="Phobius"/>
    </source>
</evidence>
<feature type="transmembrane region" description="Helical" evidence="6">
    <location>
        <begin position="304"/>
        <end position="322"/>
    </location>
</feature>
<evidence type="ECO:0000256" key="3">
    <source>
        <dbReference type="ARBA" id="ARBA00022692"/>
    </source>
</evidence>
<organism evidence="7 8">
    <name type="scientific">Taibaiella lutea</name>
    <dbReference type="NCBI Taxonomy" id="2608001"/>
    <lineage>
        <taxon>Bacteria</taxon>
        <taxon>Pseudomonadati</taxon>
        <taxon>Bacteroidota</taxon>
        <taxon>Chitinophagia</taxon>
        <taxon>Chitinophagales</taxon>
        <taxon>Chitinophagaceae</taxon>
        <taxon>Taibaiella</taxon>
    </lineage>
</organism>
<feature type="transmembrane region" description="Helical" evidence="6">
    <location>
        <begin position="246"/>
        <end position="269"/>
    </location>
</feature>
<evidence type="ECO:0000256" key="5">
    <source>
        <dbReference type="ARBA" id="ARBA00023136"/>
    </source>
</evidence>
<feature type="transmembrane region" description="Helical" evidence="6">
    <location>
        <begin position="181"/>
        <end position="201"/>
    </location>
</feature>
<comment type="caution">
    <text evidence="7">The sequence shown here is derived from an EMBL/GenBank/DDBJ whole genome shotgun (WGS) entry which is preliminary data.</text>
</comment>
<feature type="transmembrane region" description="Helical" evidence="6">
    <location>
        <begin position="80"/>
        <end position="106"/>
    </location>
</feature>
<protein>
    <submittedName>
        <fullName evidence="7">Oligosaccharide flippase family protein</fullName>
    </submittedName>
</protein>
<dbReference type="RefSeq" id="WP_190277372.1">
    <property type="nucleotide sequence ID" value="NZ_VWSH01000003.1"/>
</dbReference>
<evidence type="ECO:0000313" key="8">
    <source>
        <dbReference type="Proteomes" id="UP000323632"/>
    </source>
</evidence>
<feature type="transmembrane region" description="Helical" evidence="6">
    <location>
        <begin position="454"/>
        <end position="474"/>
    </location>
</feature>
<dbReference type="AlphaFoldDB" id="A0A5M6CDQ1"/>
<feature type="transmembrane region" description="Helical" evidence="6">
    <location>
        <begin position="121"/>
        <end position="137"/>
    </location>
</feature>
<sequence length="496" mass="56041">MGIVVRQSIKSVAVTLGGALLGALIAVLSTRFFPQDQFGFRETLIKASTWVTYLANFGFGAALVINAQKYPPGHPSRPTFLTLTALIPFAISLLTCAAFFILYPFIDDFYSPADAAYVKEFFPLFPILTLLCSGILWMEGYLQSLHKTALQSFGREILARIIYITLILLFGFHVINFSGFLWLYVIFYLVPFLFLIIMAKRSGGFAFGYEKHLFSVKEIKEIIRFAGYHMLTEASTVLIATVDVFIMGMLLGFDKVAIYGIATLAVSLLRNPTRMIGKAAIPTFTKSYNNGDLKGLRELYQRSSLNMQIIAVAMFALVYINIDNIQEIMALIKGGYNEIKPLIMILMVGQLFDMVSGFNYELIGLTKYYRFNFWIAIWLLAFVLLLDYFMIKSNGLLGAAWAVTIGLIAFNIAKSWFLWKKMKLQPFAIATLKIFAIGAVAGIISWILPYMFNAFIDGIIRSSVFGLLFWYLLFITKVSSEVNEITHNIIHKRRLY</sequence>
<keyword evidence="8" id="KW-1185">Reference proteome</keyword>
<feature type="transmembrane region" description="Helical" evidence="6">
    <location>
        <begin position="12"/>
        <end position="30"/>
    </location>
</feature>
<feature type="transmembrane region" description="Helical" evidence="6">
    <location>
        <begin position="157"/>
        <end position="175"/>
    </location>
</feature>
<dbReference type="InterPro" id="IPR050833">
    <property type="entry name" value="Poly_Biosynth_Transport"/>
</dbReference>
<feature type="transmembrane region" description="Helical" evidence="6">
    <location>
        <begin position="397"/>
        <end position="419"/>
    </location>
</feature>
<dbReference type="GO" id="GO:0005886">
    <property type="term" value="C:plasma membrane"/>
    <property type="evidence" value="ECO:0007669"/>
    <property type="project" value="UniProtKB-SubCell"/>
</dbReference>
<feature type="transmembrane region" description="Helical" evidence="6">
    <location>
        <begin position="342"/>
        <end position="360"/>
    </location>
</feature>
<evidence type="ECO:0000256" key="2">
    <source>
        <dbReference type="ARBA" id="ARBA00022475"/>
    </source>
</evidence>
<dbReference type="PANTHER" id="PTHR30250:SF11">
    <property type="entry name" value="O-ANTIGEN TRANSPORTER-RELATED"/>
    <property type="match status" value="1"/>
</dbReference>
<accession>A0A5M6CDQ1</accession>
<feature type="transmembrane region" description="Helical" evidence="6">
    <location>
        <begin position="426"/>
        <end position="448"/>
    </location>
</feature>
<dbReference type="EMBL" id="VWSH01000003">
    <property type="protein sequence ID" value="KAA5533256.1"/>
    <property type="molecule type" value="Genomic_DNA"/>
</dbReference>
<comment type="subcellular location">
    <subcellularLocation>
        <location evidence="1">Cell membrane</location>
        <topology evidence="1">Multi-pass membrane protein</topology>
    </subcellularLocation>
</comment>
<evidence type="ECO:0000256" key="1">
    <source>
        <dbReference type="ARBA" id="ARBA00004651"/>
    </source>
</evidence>
<evidence type="ECO:0000256" key="4">
    <source>
        <dbReference type="ARBA" id="ARBA00022989"/>
    </source>
</evidence>
<keyword evidence="3 6" id="KW-0812">Transmembrane</keyword>
<feature type="transmembrane region" description="Helical" evidence="6">
    <location>
        <begin position="50"/>
        <end position="68"/>
    </location>
</feature>
<evidence type="ECO:0000313" key="7">
    <source>
        <dbReference type="EMBL" id="KAA5533256.1"/>
    </source>
</evidence>
<dbReference type="Proteomes" id="UP000323632">
    <property type="component" value="Unassembled WGS sequence"/>
</dbReference>
<dbReference type="PANTHER" id="PTHR30250">
    <property type="entry name" value="PST FAMILY PREDICTED COLANIC ACID TRANSPORTER"/>
    <property type="match status" value="1"/>
</dbReference>
<reference evidence="7 8" key="1">
    <citation type="submission" date="2019-09" db="EMBL/GenBank/DDBJ databases">
        <title>Genome sequence and assembly of Taibaiella sp.</title>
        <authorList>
            <person name="Chhetri G."/>
        </authorList>
    </citation>
    <scope>NUCLEOTIDE SEQUENCE [LARGE SCALE GENOMIC DNA]</scope>
    <source>
        <strain evidence="7 8">KVB11</strain>
    </source>
</reference>
<feature type="transmembrane region" description="Helical" evidence="6">
    <location>
        <begin position="372"/>
        <end position="391"/>
    </location>
</feature>
<keyword evidence="2" id="KW-1003">Cell membrane</keyword>
<dbReference type="InterPro" id="IPR002797">
    <property type="entry name" value="Polysacc_synth"/>
</dbReference>